<proteinExistence type="predicted"/>
<evidence type="ECO:0000256" key="1">
    <source>
        <dbReference type="SAM" id="MobiDB-lite"/>
    </source>
</evidence>
<feature type="domain" description="Deacetylase PdaC" evidence="2">
    <location>
        <begin position="58"/>
        <end position="149"/>
    </location>
</feature>
<evidence type="ECO:0000313" key="4">
    <source>
        <dbReference type="Proteomes" id="UP000076234"/>
    </source>
</evidence>
<name>A0A142W084_9SPHN</name>
<dbReference type="KEGG" id="ster:AOA14_12590"/>
<dbReference type="Gene3D" id="3.30.565.40">
    <property type="entry name" value="Fervidobacterium nodosum Rt17-B1 like"/>
    <property type="match status" value="1"/>
</dbReference>
<feature type="compositionally biased region" description="Low complexity" evidence="1">
    <location>
        <begin position="30"/>
        <end position="47"/>
    </location>
</feature>
<gene>
    <name evidence="3" type="ORF">AOA14_12590</name>
</gene>
<accession>A0A142W084</accession>
<dbReference type="EMBL" id="CP013342">
    <property type="protein sequence ID" value="AMU95446.1"/>
    <property type="molecule type" value="Genomic_DNA"/>
</dbReference>
<dbReference type="Pfam" id="PF13739">
    <property type="entry name" value="PdaC"/>
    <property type="match status" value="1"/>
</dbReference>
<feature type="region of interest" description="Disordered" evidence="1">
    <location>
        <begin position="22"/>
        <end position="47"/>
    </location>
</feature>
<dbReference type="AlphaFoldDB" id="A0A142W084"/>
<dbReference type="InterPro" id="IPR025303">
    <property type="entry name" value="PdaC"/>
</dbReference>
<dbReference type="STRING" id="1219058.AOA14_12590"/>
<evidence type="ECO:0000259" key="2">
    <source>
        <dbReference type="Pfam" id="PF13739"/>
    </source>
</evidence>
<sequence>MTSKSLPIVLIAATLCSACSKEPEPTPAEKVAAASVPGAPPGAADDVAAKAATASDVKESSDLIEFAYSYPREAAAIPDLAKWLDNDRAKKREALIDDATRDRDAAKKEGFPYHAHSHLQAWERVTNTPRFLSLSSDISTYTGGAHGMTSFDTLIWDRNRAIRLKPLDLFTSGEAFDAAIRKPFCDAIVRAKAARGIAPSDDPDGIFEKCPAASTQTVWLGSSDGKYLDRLTIGIAPYEIGPYAEGNYKINVPVTGALVKVVKPEYQRDFLPLN</sequence>
<protein>
    <recommendedName>
        <fullName evidence="2">Deacetylase PdaC domain-containing protein</fullName>
    </recommendedName>
</protein>
<organism evidence="3 4">
    <name type="scientific">Sphingopyxis terrae subsp. terrae NBRC 15098</name>
    <dbReference type="NCBI Taxonomy" id="1219058"/>
    <lineage>
        <taxon>Bacteria</taxon>
        <taxon>Pseudomonadati</taxon>
        <taxon>Pseudomonadota</taxon>
        <taxon>Alphaproteobacteria</taxon>
        <taxon>Sphingomonadales</taxon>
        <taxon>Sphingomonadaceae</taxon>
        <taxon>Sphingopyxis</taxon>
    </lineage>
</organism>
<reference evidence="4" key="1">
    <citation type="submission" date="2015-11" db="EMBL/GenBank/DDBJ databases">
        <title>Complete genome sequence of a polyethylene glycol-degrading strain Sphingopyxis terrae strain 203-1 (NBRC 15098).</title>
        <authorList>
            <person name="Yoshiyuki O."/>
            <person name="Shouta N."/>
            <person name="Nagata Y."/>
            <person name="Numata M."/>
            <person name="Tsuchikane K."/>
            <person name="Hosoyama A."/>
            <person name="Yamazoe A."/>
            <person name="Tsuda M."/>
            <person name="Fujita N."/>
            <person name="Kawai F."/>
        </authorList>
    </citation>
    <scope>NUCLEOTIDE SEQUENCE [LARGE SCALE GENOMIC DNA]</scope>
    <source>
        <strain evidence="4">203-1</strain>
    </source>
</reference>
<evidence type="ECO:0000313" key="3">
    <source>
        <dbReference type="EMBL" id="AMU95446.1"/>
    </source>
</evidence>
<dbReference type="RefSeq" id="WP_062902062.1">
    <property type="nucleotide sequence ID" value="NZ_CP013342.1"/>
</dbReference>
<reference evidence="3 4" key="2">
    <citation type="journal article" date="2016" name="Genome Announc.">
        <title>Complete Genome Sequence of Sphingopyxis terrae Strain 203-1 (NBRC 111660), a Polyethylene Glycol Degrader.</title>
        <authorList>
            <person name="Ohtsubo Y."/>
            <person name="Nonoyama S."/>
            <person name="Nagata Y."/>
            <person name="Numata M."/>
            <person name="Tsuchikane K."/>
            <person name="Hosoyama A."/>
            <person name="Yamazoe A."/>
            <person name="Tsuda M."/>
            <person name="Fujita N."/>
            <person name="Kawai F."/>
        </authorList>
    </citation>
    <scope>NUCLEOTIDE SEQUENCE [LARGE SCALE GENOMIC DNA]</scope>
    <source>
        <strain evidence="3 4">203-1</strain>
    </source>
</reference>
<dbReference type="Proteomes" id="UP000076234">
    <property type="component" value="Chromosome"/>
</dbReference>